<dbReference type="AlphaFoldDB" id="A0A8J2LKS1"/>
<evidence type="ECO:0000313" key="3">
    <source>
        <dbReference type="Proteomes" id="UP000708208"/>
    </source>
</evidence>
<evidence type="ECO:0000313" key="2">
    <source>
        <dbReference type="EMBL" id="CAG7833753.1"/>
    </source>
</evidence>
<evidence type="ECO:0000256" key="1">
    <source>
        <dbReference type="SAM" id="MobiDB-lite"/>
    </source>
</evidence>
<dbReference type="EMBL" id="CAJVCH010570006">
    <property type="protein sequence ID" value="CAG7833753.1"/>
    <property type="molecule type" value="Genomic_DNA"/>
</dbReference>
<gene>
    <name evidence="2" type="ORF">AFUS01_LOCUS43336</name>
</gene>
<proteinExistence type="predicted"/>
<accession>A0A8J2LKS1</accession>
<keyword evidence="3" id="KW-1185">Reference proteome</keyword>
<name>A0A8J2LKS1_9HEXA</name>
<sequence>MVAPDVQPYLGSYDPLKRNGDTLRRDFDSLAEPHKRRRRGARIPDRSLPEEKIDAKWSHTYTPSVPEEKIDPLIKVLDDILKEIRKYQDELQLKLDKVNVDGRDDARKLRKEGICISERAANALMEKIHMEDYRSCESCLKL</sequence>
<protein>
    <submittedName>
        <fullName evidence="2">Uncharacterized protein</fullName>
    </submittedName>
</protein>
<feature type="region of interest" description="Disordered" evidence="1">
    <location>
        <begin position="1"/>
        <end position="46"/>
    </location>
</feature>
<reference evidence="2" key="1">
    <citation type="submission" date="2021-06" db="EMBL/GenBank/DDBJ databases">
        <authorList>
            <person name="Hodson N. C."/>
            <person name="Mongue J. A."/>
            <person name="Jaron S. K."/>
        </authorList>
    </citation>
    <scope>NUCLEOTIDE SEQUENCE</scope>
</reference>
<comment type="caution">
    <text evidence="2">The sequence shown here is derived from an EMBL/GenBank/DDBJ whole genome shotgun (WGS) entry which is preliminary data.</text>
</comment>
<feature type="compositionally biased region" description="Basic and acidic residues" evidence="1">
    <location>
        <begin position="15"/>
        <end position="33"/>
    </location>
</feature>
<organism evidence="2 3">
    <name type="scientific">Allacma fusca</name>
    <dbReference type="NCBI Taxonomy" id="39272"/>
    <lineage>
        <taxon>Eukaryota</taxon>
        <taxon>Metazoa</taxon>
        <taxon>Ecdysozoa</taxon>
        <taxon>Arthropoda</taxon>
        <taxon>Hexapoda</taxon>
        <taxon>Collembola</taxon>
        <taxon>Symphypleona</taxon>
        <taxon>Sminthuridae</taxon>
        <taxon>Allacma</taxon>
    </lineage>
</organism>
<dbReference type="Proteomes" id="UP000708208">
    <property type="component" value="Unassembled WGS sequence"/>
</dbReference>